<dbReference type="Gene3D" id="2.130.10.30">
    <property type="entry name" value="Regulator of chromosome condensation 1/beta-lactamase-inhibitor protein II"/>
    <property type="match status" value="1"/>
</dbReference>
<dbReference type="AlphaFoldDB" id="A0AAE1Y6T0"/>
<accession>A0AAE1Y6T0</accession>
<protein>
    <submittedName>
        <fullName evidence="3">PH, RCC1 and FYVE domains-containing protein 1</fullName>
    </submittedName>
</protein>
<name>A0AAE1Y6T0_9LAMI</name>
<dbReference type="Proteomes" id="UP001293254">
    <property type="component" value="Unassembled WGS sequence"/>
</dbReference>
<evidence type="ECO:0000256" key="2">
    <source>
        <dbReference type="PROSITE-ProRule" id="PRU00235"/>
    </source>
</evidence>
<feature type="repeat" description="RCC1" evidence="2">
    <location>
        <begin position="234"/>
        <end position="259"/>
    </location>
</feature>
<reference evidence="3" key="1">
    <citation type="submission" date="2020-06" db="EMBL/GenBank/DDBJ databases">
        <authorList>
            <person name="Li T."/>
            <person name="Hu X."/>
            <person name="Zhang T."/>
            <person name="Song X."/>
            <person name="Zhang H."/>
            <person name="Dai N."/>
            <person name="Sheng W."/>
            <person name="Hou X."/>
            <person name="Wei L."/>
        </authorList>
    </citation>
    <scope>NUCLEOTIDE SEQUENCE</scope>
    <source>
        <strain evidence="3">3651</strain>
        <tissue evidence="3">Leaf</tissue>
    </source>
</reference>
<dbReference type="Pfam" id="PF00415">
    <property type="entry name" value="RCC1"/>
    <property type="match status" value="3"/>
</dbReference>
<proteinExistence type="predicted"/>
<feature type="repeat" description="RCC1" evidence="2">
    <location>
        <begin position="58"/>
        <end position="119"/>
    </location>
</feature>
<reference evidence="3" key="2">
    <citation type="journal article" date="2024" name="Plant">
        <title>Genomic evolution and insights into agronomic trait innovations of Sesamum species.</title>
        <authorList>
            <person name="Miao H."/>
            <person name="Wang L."/>
            <person name="Qu L."/>
            <person name="Liu H."/>
            <person name="Sun Y."/>
            <person name="Le M."/>
            <person name="Wang Q."/>
            <person name="Wei S."/>
            <person name="Zheng Y."/>
            <person name="Lin W."/>
            <person name="Duan Y."/>
            <person name="Cao H."/>
            <person name="Xiong S."/>
            <person name="Wang X."/>
            <person name="Wei L."/>
            <person name="Li C."/>
            <person name="Ma Q."/>
            <person name="Ju M."/>
            <person name="Zhao R."/>
            <person name="Li G."/>
            <person name="Mu C."/>
            <person name="Tian Q."/>
            <person name="Mei H."/>
            <person name="Zhang T."/>
            <person name="Gao T."/>
            <person name="Zhang H."/>
        </authorList>
    </citation>
    <scope>NUCLEOTIDE SEQUENCE</scope>
    <source>
        <strain evidence="3">3651</strain>
    </source>
</reference>
<sequence>MLLNFVSCLHSPYESSPKNDSLHGQIKGIGIDAFRVSLSSVVRSSSQGSGHDDGDALGNVFIWGEGIGDGVMGGGPHRVGSSVGIKMDALLPKALESAFVLDVQNIACGGRHAAPVTKQGEIFSRGEESGGHGNEVSQWVPKRVKGQLEGIHVSSISCGRWHTAVVTSAGQLFTFGDGTFGVLGHGGRESSSKPREVESLKGLRTVRATCGVWHTAAVVEVMVWCSSSCNCSKGKNFTWGDGDKGRLGHGAKESKLVPT</sequence>
<dbReference type="PROSITE" id="PS50012">
    <property type="entry name" value="RCC1_3"/>
    <property type="match status" value="4"/>
</dbReference>
<dbReference type="SUPFAM" id="SSF50985">
    <property type="entry name" value="RCC1/BLIP-II"/>
    <property type="match status" value="1"/>
</dbReference>
<organism evidence="3 4">
    <name type="scientific">Sesamum alatum</name>
    <dbReference type="NCBI Taxonomy" id="300844"/>
    <lineage>
        <taxon>Eukaryota</taxon>
        <taxon>Viridiplantae</taxon>
        <taxon>Streptophyta</taxon>
        <taxon>Embryophyta</taxon>
        <taxon>Tracheophyta</taxon>
        <taxon>Spermatophyta</taxon>
        <taxon>Magnoliopsida</taxon>
        <taxon>eudicotyledons</taxon>
        <taxon>Gunneridae</taxon>
        <taxon>Pentapetalae</taxon>
        <taxon>asterids</taxon>
        <taxon>lamiids</taxon>
        <taxon>Lamiales</taxon>
        <taxon>Pedaliaceae</taxon>
        <taxon>Sesamum</taxon>
    </lineage>
</organism>
<dbReference type="InterPro" id="IPR009091">
    <property type="entry name" value="RCC1/BLIP-II"/>
</dbReference>
<keyword evidence="1" id="KW-0677">Repeat</keyword>
<dbReference type="PROSITE" id="PS00626">
    <property type="entry name" value="RCC1_2"/>
    <property type="match status" value="2"/>
</dbReference>
<dbReference type="InterPro" id="IPR051210">
    <property type="entry name" value="Ub_ligase/GEF_domain"/>
</dbReference>
<dbReference type="PANTHER" id="PTHR22870:SF437">
    <property type="entry name" value="REGULATOR OF CHROMOSOME CONDENSATION (RCC1) FAMILY WITH FYVE ZINC FINGER DOMAIN-CONTAINING PROTEIN"/>
    <property type="match status" value="1"/>
</dbReference>
<dbReference type="EMBL" id="JACGWO010000006">
    <property type="protein sequence ID" value="KAK4424750.1"/>
    <property type="molecule type" value="Genomic_DNA"/>
</dbReference>
<comment type="caution">
    <text evidence="3">The sequence shown here is derived from an EMBL/GenBank/DDBJ whole genome shotgun (WGS) entry which is preliminary data.</text>
</comment>
<evidence type="ECO:0000313" key="4">
    <source>
        <dbReference type="Proteomes" id="UP001293254"/>
    </source>
</evidence>
<feature type="repeat" description="RCC1" evidence="2">
    <location>
        <begin position="120"/>
        <end position="169"/>
    </location>
</feature>
<evidence type="ECO:0000256" key="1">
    <source>
        <dbReference type="ARBA" id="ARBA00022737"/>
    </source>
</evidence>
<dbReference type="InterPro" id="IPR000408">
    <property type="entry name" value="Reg_chr_condens"/>
</dbReference>
<feature type="repeat" description="RCC1" evidence="2">
    <location>
        <begin position="170"/>
        <end position="221"/>
    </location>
</feature>
<gene>
    <name evidence="3" type="ORF">Salat_1668600</name>
</gene>
<dbReference type="PANTHER" id="PTHR22870">
    <property type="entry name" value="REGULATOR OF CHROMOSOME CONDENSATION"/>
    <property type="match status" value="1"/>
</dbReference>
<evidence type="ECO:0000313" key="3">
    <source>
        <dbReference type="EMBL" id="KAK4424750.1"/>
    </source>
</evidence>
<keyword evidence="4" id="KW-1185">Reference proteome</keyword>